<dbReference type="Proteomes" id="UP001168620">
    <property type="component" value="Unassembled WGS sequence"/>
</dbReference>
<evidence type="ECO:0000313" key="2">
    <source>
        <dbReference type="EMBL" id="MDN4174475.1"/>
    </source>
</evidence>
<evidence type="ECO:0008006" key="4">
    <source>
        <dbReference type="Google" id="ProtNLM"/>
    </source>
</evidence>
<dbReference type="RefSeq" id="WP_300953572.1">
    <property type="nucleotide sequence ID" value="NZ_JAUHJQ010000007.1"/>
</dbReference>
<name>A0ABT8FIV8_9ACTN</name>
<keyword evidence="1" id="KW-0812">Transmembrane</keyword>
<feature type="transmembrane region" description="Helical" evidence="1">
    <location>
        <begin position="21"/>
        <end position="42"/>
    </location>
</feature>
<keyword evidence="1" id="KW-0472">Membrane</keyword>
<keyword evidence="3" id="KW-1185">Reference proteome</keyword>
<evidence type="ECO:0000313" key="3">
    <source>
        <dbReference type="Proteomes" id="UP001168620"/>
    </source>
</evidence>
<protein>
    <recommendedName>
        <fullName evidence="4">DUF3592 domain-containing protein</fullName>
    </recommendedName>
</protein>
<gene>
    <name evidence="2" type="ORF">QWY28_16055</name>
</gene>
<comment type="caution">
    <text evidence="2">The sequence shown here is derived from an EMBL/GenBank/DDBJ whole genome shotgun (WGS) entry which is preliminary data.</text>
</comment>
<sequence>MAARSTARSAAERPTWLGLSRGDVVFGLVLGLLMVAALLVALPDLRHHALGGTERRETTVVSVLPGTRSGSSDRPVTTYELAWRDEDGAAHTSTFKRSGTARRAAGETWDLWVSPERPSATYDEGPVASWLWLGLGIPLGSLLIGWANAWRHRVTVRAAERGAARRAARRARAEG</sequence>
<organism evidence="2 3">
    <name type="scientific">Nocardioides oceani</name>
    <dbReference type="NCBI Taxonomy" id="3058369"/>
    <lineage>
        <taxon>Bacteria</taxon>
        <taxon>Bacillati</taxon>
        <taxon>Actinomycetota</taxon>
        <taxon>Actinomycetes</taxon>
        <taxon>Propionibacteriales</taxon>
        <taxon>Nocardioidaceae</taxon>
        <taxon>Nocardioides</taxon>
    </lineage>
</organism>
<accession>A0ABT8FIV8</accession>
<proteinExistence type="predicted"/>
<keyword evidence="1" id="KW-1133">Transmembrane helix</keyword>
<dbReference type="EMBL" id="JAUHJQ010000007">
    <property type="protein sequence ID" value="MDN4174475.1"/>
    <property type="molecule type" value="Genomic_DNA"/>
</dbReference>
<feature type="transmembrane region" description="Helical" evidence="1">
    <location>
        <begin position="127"/>
        <end position="147"/>
    </location>
</feature>
<evidence type="ECO:0000256" key="1">
    <source>
        <dbReference type="SAM" id="Phobius"/>
    </source>
</evidence>
<reference evidence="2" key="1">
    <citation type="submission" date="2023-06" db="EMBL/GenBank/DDBJ databases">
        <title>Draft genome sequence of Nocardioides sp. SOB77.</title>
        <authorList>
            <person name="Zhang G."/>
        </authorList>
    </citation>
    <scope>NUCLEOTIDE SEQUENCE</scope>
    <source>
        <strain evidence="2">SOB77</strain>
    </source>
</reference>